<keyword evidence="2" id="KW-1133">Transmembrane helix</keyword>
<sequence>MTLFRVQCPTCAARLKVTSRSLIGQIVNCPKCGSMVEIHAPDGKAAPEKSTPKAAPVAAPVVSQPEAPAPANSAPAPQTSEPPPPIAPPTETPTTDSPAIEASATELPATESPPAAAKVSSSDAVFENLDEMLAGSPPVQTTTPTPSATQPPEEATPEVNRFSNTASVGKMRNLALIGGTSVMAIATFAVIGYAVFSGRDQEVTVHPEEPESTQVAQFEPPTEETPPAETEPAADEETPQPTPEEPTPEPAEPLPTSEESPVESPPQPEAADETTPEPMMASEENPFLFDDPGGASPSEKPPAASPSEDDGKPKVAAAKPSILELKDDPLYEVFGESFPVLDPEVFEQSASTNPGPAEANPVVPQADVSKAPELVPPIPEVDVAQRLRDPIIRIEFDQMPLNEFASFVTQMSTVPVTLDPLALASADIHAKTPISVKQTQTSIEGILETAVRPFGLEVRATDKSARLRITQPLDGHKRVSRLLVDDLATQQKEVADIAYLMTHLVEPLSWKQSRGDGLYRIDPGAIMITQSEVAHFKAVVFLEKLRIARGLPQRSTFSKELFDLTLRSDQLSPALQKDVKLQVIVPTPLYKVIDQLEKKSGLTILCDWDSLAMNKLGPATPVTLSAPGVTTQQALEQFCKAWKLDALPINPTTVQLISQRSVPIMPWLEFYDVSKLELGKSEAAALINGAKRELTDLRKTGYGDLLYDPVSKHLLGLLSKDDHQRLKFALQRKISN</sequence>
<feature type="region of interest" description="Disordered" evidence="1">
    <location>
        <begin position="43"/>
        <end position="98"/>
    </location>
</feature>
<dbReference type="RefSeq" id="WP_207398333.1">
    <property type="nucleotide sequence ID" value="NZ_JABRWO010000012.1"/>
</dbReference>
<dbReference type="Gene3D" id="2.20.28.160">
    <property type="match status" value="1"/>
</dbReference>
<gene>
    <name evidence="3" type="ORF">HOV93_41390</name>
</gene>
<feature type="region of interest" description="Disordered" evidence="1">
    <location>
        <begin position="131"/>
        <end position="167"/>
    </location>
</feature>
<keyword evidence="4" id="KW-1185">Reference proteome</keyword>
<dbReference type="InterPro" id="IPR005906">
    <property type="entry name" value="LysW"/>
</dbReference>
<comment type="caution">
    <text evidence="3">The sequence shown here is derived from an EMBL/GenBank/DDBJ whole genome shotgun (WGS) entry which is preliminary data.</text>
</comment>
<feature type="compositionally biased region" description="Low complexity" evidence="1">
    <location>
        <begin position="52"/>
        <end position="79"/>
    </location>
</feature>
<feature type="compositionally biased region" description="Pro residues" evidence="1">
    <location>
        <begin position="240"/>
        <end position="253"/>
    </location>
</feature>
<dbReference type="EMBL" id="JABRWO010000012">
    <property type="protein sequence ID" value="MBA2116945.1"/>
    <property type="molecule type" value="Genomic_DNA"/>
</dbReference>
<name>A0A7V9A8X9_9BACT</name>
<evidence type="ECO:0000313" key="4">
    <source>
        <dbReference type="Proteomes" id="UP000551616"/>
    </source>
</evidence>
<feature type="transmembrane region" description="Helical" evidence="2">
    <location>
        <begin position="174"/>
        <end position="196"/>
    </location>
</feature>
<evidence type="ECO:0000256" key="2">
    <source>
        <dbReference type="SAM" id="Phobius"/>
    </source>
</evidence>
<evidence type="ECO:0000313" key="3">
    <source>
        <dbReference type="EMBL" id="MBA2116945.1"/>
    </source>
</evidence>
<reference evidence="3 4" key="1">
    <citation type="submission" date="2020-05" db="EMBL/GenBank/DDBJ databases">
        <title>Bremerella alba sp. nov., a novel planctomycete isolated from the surface of the macroalga Fucus spiralis.</title>
        <authorList>
            <person name="Godinho O."/>
            <person name="Botelho R."/>
            <person name="Albuquerque L."/>
            <person name="Wiegand S."/>
            <person name="Da Costa M.S."/>
            <person name="Lobo-Da-Cunha A."/>
            <person name="Jogler C."/>
            <person name="Lage O.M."/>
        </authorList>
    </citation>
    <scope>NUCLEOTIDE SEQUENCE [LARGE SCALE GENOMIC DNA]</scope>
    <source>
        <strain evidence="3 4">FF15</strain>
    </source>
</reference>
<dbReference type="AlphaFoldDB" id="A0A7V9A8X9"/>
<accession>A0A7V9A8X9</accession>
<dbReference type="Pfam" id="PF21344">
    <property type="entry name" value="Zn_ribbon_LysW"/>
    <property type="match status" value="1"/>
</dbReference>
<feature type="compositionally biased region" description="Low complexity" evidence="1">
    <location>
        <begin position="136"/>
        <end position="159"/>
    </location>
</feature>
<organism evidence="3 4">
    <name type="scientific">Bremerella alba</name>
    <dbReference type="NCBI Taxonomy" id="980252"/>
    <lineage>
        <taxon>Bacteria</taxon>
        <taxon>Pseudomonadati</taxon>
        <taxon>Planctomycetota</taxon>
        <taxon>Planctomycetia</taxon>
        <taxon>Pirellulales</taxon>
        <taxon>Pirellulaceae</taxon>
        <taxon>Bremerella</taxon>
    </lineage>
</organism>
<feature type="region of interest" description="Disordered" evidence="1">
    <location>
        <begin position="202"/>
        <end position="314"/>
    </location>
</feature>
<dbReference type="Proteomes" id="UP000551616">
    <property type="component" value="Unassembled WGS sequence"/>
</dbReference>
<evidence type="ECO:0000256" key="1">
    <source>
        <dbReference type="SAM" id="MobiDB-lite"/>
    </source>
</evidence>
<feature type="compositionally biased region" description="Pro residues" evidence="1">
    <location>
        <begin position="80"/>
        <end position="91"/>
    </location>
</feature>
<protein>
    <submittedName>
        <fullName evidence="3">Uncharacterized protein</fullName>
    </submittedName>
</protein>
<keyword evidence="2" id="KW-0472">Membrane</keyword>
<keyword evidence="2" id="KW-0812">Transmembrane</keyword>
<proteinExistence type="predicted"/>